<sequence length="366" mass="40543">MIQCKNVLVLYVGGTIGMQRNEHGVYVPVPNALFQKIKDSDMHDFSLENHLPLNLRHDELVLPLFGSTAVVYKIEEYKVLLDSSNMSTEDWIRISKDIEKNYYKFDGFVVLHGTDTLAFTASVLSFMLQNLQKPVIITGSQIPIFETRSDAKDNFLASLIFAGCYDIPEVCVCFANKLLRGNRTTKISSNLLNAFDSPNYHHLGNAGIEIRLHQHYIRKKSSSNGYFAVNTSLNCNVGTLTFFPTITSSQLESFLKPPTEGLVLQTYGAGNIPSNNIKILQEAVNRGVIIVNVSQCSKGAVCADYEAGKKLEEIGIISGCDMTSEAALTKLIFVLGQPGTYESRVKMLKLNLCGEVTTDEANSNYL</sequence>
<evidence type="ECO:0000256" key="4">
    <source>
        <dbReference type="ARBA" id="ARBA00023043"/>
    </source>
</evidence>
<dbReference type="OrthoDB" id="542841at2759"/>
<keyword evidence="4" id="KW-0040">ANK repeat</keyword>
<dbReference type="EC" id="3.5.1.1" evidence="1"/>
<dbReference type="SUPFAM" id="SSF53774">
    <property type="entry name" value="Glutaminase/Asparaginase"/>
    <property type="match status" value="1"/>
</dbReference>
<dbReference type="InterPro" id="IPR036152">
    <property type="entry name" value="Asp/glu_Ase-like_sf"/>
</dbReference>
<dbReference type="InterPro" id="IPR041725">
    <property type="entry name" value="L-asparaginase_I"/>
</dbReference>
<protein>
    <recommendedName>
        <fullName evidence="1">asparaginase</fullName>
        <ecNumber evidence="1">3.5.1.1</ecNumber>
    </recommendedName>
</protein>
<dbReference type="Pfam" id="PF17763">
    <property type="entry name" value="Asparaginase_C"/>
    <property type="match status" value="1"/>
</dbReference>
<dbReference type="Gene3D" id="3.40.50.40">
    <property type="match status" value="1"/>
</dbReference>
<feature type="binding site" evidence="7">
    <location>
        <position position="83"/>
    </location>
    <ligand>
        <name>substrate</name>
    </ligand>
</feature>
<proteinExistence type="inferred from homology"/>
<dbReference type="NCBIfam" id="TIGR00519">
    <property type="entry name" value="asnASE_I"/>
    <property type="match status" value="1"/>
</dbReference>
<dbReference type="PIRSF" id="PIRSF500176">
    <property type="entry name" value="L_ASNase"/>
    <property type="match status" value="1"/>
</dbReference>
<evidence type="ECO:0000259" key="10">
    <source>
        <dbReference type="Pfam" id="PF17763"/>
    </source>
</evidence>
<evidence type="ECO:0000256" key="8">
    <source>
        <dbReference type="PROSITE-ProRule" id="PRU10100"/>
    </source>
</evidence>
<organism evidence="11 12">
    <name type="scientific">Ceutorhynchus assimilis</name>
    <name type="common">cabbage seed weevil</name>
    <dbReference type="NCBI Taxonomy" id="467358"/>
    <lineage>
        <taxon>Eukaryota</taxon>
        <taxon>Metazoa</taxon>
        <taxon>Ecdysozoa</taxon>
        <taxon>Arthropoda</taxon>
        <taxon>Hexapoda</taxon>
        <taxon>Insecta</taxon>
        <taxon>Pterygota</taxon>
        <taxon>Neoptera</taxon>
        <taxon>Endopterygota</taxon>
        <taxon>Coleoptera</taxon>
        <taxon>Polyphaga</taxon>
        <taxon>Cucujiformia</taxon>
        <taxon>Curculionidae</taxon>
        <taxon>Ceutorhynchinae</taxon>
        <taxon>Ceutorhynchus</taxon>
    </lineage>
</organism>
<dbReference type="Proteomes" id="UP001152799">
    <property type="component" value="Chromosome 11"/>
</dbReference>
<dbReference type="SMART" id="SM00870">
    <property type="entry name" value="Asparaginase"/>
    <property type="match status" value="1"/>
</dbReference>
<dbReference type="InterPro" id="IPR006034">
    <property type="entry name" value="Asparaginase/glutaminase-like"/>
</dbReference>
<dbReference type="GO" id="GO:0009066">
    <property type="term" value="P:aspartate family amino acid metabolic process"/>
    <property type="evidence" value="ECO:0007669"/>
    <property type="project" value="UniProtKB-ARBA"/>
</dbReference>
<feature type="domain" description="Asparaginase/glutaminase C-terminal" evidence="10">
    <location>
        <begin position="236"/>
        <end position="342"/>
    </location>
</feature>
<keyword evidence="12" id="KW-1185">Reference proteome</keyword>
<evidence type="ECO:0000256" key="2">
    <source>
        <dbReference type="ARBA" id="ARBA00022737"/>
    </source>
</evidence>
<dbReference type="PRINTS" id="PR00139">
    <property type="entry name" value="ASNGLNASE"/>
</dbReference>
<evidence type="ECO:0000256" key="5">
    <source>
        <dbReference type="ARBA" id="ARBA00061199"/>
    </source>
</evidence>
<reference evidence="11" key="1">
    <citation type="submission" date="2022-01" db="EMBL/GenBank/DDBJ databases">
        <authorList>
            <person name="King R."/>
        </authorList>
    </citation>
    <scope>NUCLEOTIDE SEQUENCE</scope>
</reference>
<evidence type="ECO:0000256" key="3">
    <source>
        <dbReference type="ARBA" id="ARBA00022801"/>
    </source>
</evidence>
<keyword evidence="3" id="KW-0378">Hydrolase</keyword>
<feature type="domain" description="L-asparaginase N-terminal" evidence="9">
    <location>
        <begin position="6"/>
        <end position="215"/>
    </location>
</feature>
<accession>A0A9P0DK10</accession>
<dbReference type="InterPro" id="IPR006033">
    <property type="entry name" value="AsnA_fam"/>
</dbReference>
<dbReference type="InterPro" id="IPR027475">
    <property type="entry name" value="Asparaginase/glutaminase_AS2"/>
</dbReference>
<dbReference type="CDD" id="cd08963">
    <property type="entry name" value="L-asparaginase_I"/>
    <property type="match status" value="1"/>
</dbReference>
<feature type="binding site" evidence="7">
    <location>
        <begin position="114"/>
        <end position="115"/>
    </location>
    <ligand>
        <name>substrate</name>
    </ligand>
</feature>
<dbReference type="EMBL" id="OU892287">
    <property type="protein sequence ID" value="CAH1123780.1"/>
    <property type="molecule type" value="Genomic_DNA"/>
</dbReference>
<comment type="similarity">
    <text evidence="5">In the N-terminal section; belongs to the asparaginase 1 family.</text>
</comment>
<evidence type="ECO:0000256" key="1">
    <source>
        <dbReference type="ARBA" id="ARBA00012920"/>
    </source>
</evidence>
<evidence type="ECO:0000313" key="11">
    <source>
        <dbReference type="EMBL" id="CAH1123780.1"/>
    </source>
</evidence>
<keyword evidence="2" id="KW-0677">Repeat</keyword>
<dbReference type="InterPro" id="IPR037152">
    <property type="entry name" value="L-asparaginase_N_sf"/>
</dbReference>
<dbReference type="Pfam" id="PF00710">
    <property type="entry name" value="Asparaginase"/>
    <property type="match status" value="1"/>
</dbReference>
<feature type="active site" evidence="8">
    <location>
        <position position="114"/>
    </location>
</feature>
<evidence type="ECO:0000313" key="12">
    <source>
        <dbReference type="Proteomes" id="UP001152799"/>
    </source>
</evidence>
<dbReference type="SFLD" id="SFLDS00057">
    <property type="entry name" value="Glutaminase/Asparaginase"/>
    <property type="match status" value="1"/>
</dbReference>
<dbReference type="PANTHER" id="PTHR11707">
    <property type="entry name" value="L-ASPARAGINASE"/>
    <property type="match status" value="1"/>
</dbReference>
<dbReference type="FunFam" id="3.40.50.1170:FF:000003">
    <property type="entry name" value="60 kDa lysophospholipase"/>
    <property type="match status" value="1"/>
</dbReference>
<evidence type="ECO:0000256" key="7">
    <source>
        <dbReference type="PIRSR" id="PIRSR001220-2"/>
    </source>
</evidence>
<name>A0A9P0DK10_9CUCU</name>
<evidence type="ECO:0000256" key="6">
    <source>
        <dbReference type="PIRSR" id="PIRSR001220-1"/>
    </source>
</evidence>
<dbReference type="PANTHER" id="PTHR11707:SF28">
    <property type="entry name" value="60 KDA LYSOPHOSPHOLIPASE"/>
    <property type="match status" value="1"/>
</dbReference>
<feature type="active site" description="O-isoaspartyl threonine intermediate" evidence="6">
    <location>
        <position position="15"/>
    </location>
</feature>
<dbReference type="PROSITE" id="PS00917">
    <property type="entry name" value="ASN_GLN_ASE_2"/>
    <property type="match status" value="1"/>
</dbReference>
<dbReference type="Gene3D" id="3.40.50.1170">
    <property type="entry name" value="L-asparaginase, N-terminal domain"/>
    <property type="match status" value="1"/>
</dbReference>
<dbReference type="PIRSF" id="PIRSF001220">
    <property type="entry name" value="L-ASNase_gatD"/>
    <property type="match status" value="1"/>
</dbReference>
<evidence type="ECO:0000259" key="9">
    <source>
        <dbReference type="Pfam" id="PF00710"/>
    </source>
</evidence>
<dbReference type="InterPro" id="IPR040919">
    <property type="entry name" value="Asparaginase_C"/>
</dbReference>
<gene>
    <name evidence="11" type="ORF">CEUTPL_LOCUS2772</name>
</gene>
<dbReference type="InterPro" id="IPR027473">
    <property type="entry name" value="L-asparaginase_C"/>
</dbReference>
<dbReference type="InterPro" id="IPR027474">
    <property type="entry name" value="L-asparaginase_N"/>
</dbReference>
<dbReference type="GO" id="GO:0004067">
    <property type="term" value="F:asparaginase activity"/>
    <property type="evidence" value="ECO:0007669"/>
    <property type="project" value="UniProtKB-EC"/>
</dbReference>
<dbReference type="FunFam" id="3.40.50.40:FF:000001">
    <property type="entry name" value="L-asparaginase 1"/>
    <property type="match status" value="1"/>
</dbReference>
<dbReference type="AlphaFoldDB" id="A0A9P0DK10"/>